<proteinExistence type="predicted"/>
<dbReference type="Pfam" id="PF13607">
    <property type="entry name" value="Succ_CoA_lig"/>
    <property type="match status" value="1"/>
</dbReference>
<dbReference type="Proteomes" id="UP000238220">
    <property type="component" value="Unassembled WGS sequence"/>
</dbReference>
<dbReference type="RefSeq" id="WP_104230231.1">
    <property type="nucleotide sequence ID" value="NZ_PSNW01000004.1"/>
</dbReference>
<sequence>MTVRNLDALLQPDHVLVLGRPADEAARQLFHNIAQSVPPERRWHAGAPAEPGWLNLPPGEPWPRVSLAVVLDPALLDAGTVSALAEQGCRALLWPRAEPVPSALLEAMRPTNMRLLGSRAGGICSAVKGYNLSSLPLTPPPGSIALIAQSQSVAAAAVDWAVGRNVGLSWLAVTGIEADVDVADLLDRAALDPRTRAVALQLSRIRASRKFMSAARAAARIKPVVVLQTQPLFGNRGDPQLRSAAFQRAGLVECTTLGGLFDALAALERIPVPEDGRFVVAGNGAGACALGIDALRRQGLAVVPPPADILEKLPELVPQARLGLAVDLGRSLPQATVDALRLLLAQKGVDAVIYVHSPEERGSHEVMARALVASGLRERLLTVWLGLETALPARGLAALGGIATFPSADEAARALRYRRQHRLTRELLMQTPPPVREASAQGQQAESLLARQPEGEPLASAVIEGLFAAYELPVVPAATGLCLRLRAGLDPELGMHLRLAALAGGLQEREVYGFAPLDALLARRMLTDAGLLPDSPAVRGAALPETLVRLGQMLVDLAQLTRLELLLAVAPDGSVGMVAGSGTGLLQAPPAERLRLSLAPYPAALRHALALRDGRSLKVRPVRAADEPALIELLQRLDPEEVRLRFFLQIRNFSHDMAARMTQVDYDRELSLVVVPPDGEGRIVAMATLVMDPDGAEAEYAILVHHDWARQGIGKHLMRCLLDVARSRGVGTVHGDVLADNAAMLAVVRSLGFAIRRDPEDPQCMRVSLRTALARSVEPARA</sequence>
<evidence type="ECO:0000313" key="6">
    <source>
        <dbReference type="Proteomes" id="UP000238220"/>
    </source>
</evidence>
<protein>
    <submittedName>
        <fullName evidence="5">GCN5 family acetyltransferase</fullName>
    </submittedName>
</protein>
<dbReference type="GO" id="GO:0016874">
    <property type="term" value="F:ligase activity"/>
    <property type="evidence" value="ECO:0007669"/>
    <property type="project" value="UniProtKB-KW"/>
</dbReference>
<organism evidence="5 6">
    <name type="scientific">Solimonas fluminis</name>
    <dbReference type="NCBI Taxonomy" id="2086571"/>
    <lineage>
        <taxon>Bacteria</taxon>
        <taxon>Pseudomonadati</taxon>
        <taxon>Pseudomonadota</taxon>
        <taxon>Gammaproteobacteria</taxon>
        <taxon>Nevskiales</taxon>
        <taxon>Nevskiaceae</taxon>
        <taxon>Solimonas</taxon>
    </lineage>
</organism>
<dbReference type="GO" id="GO:0016747">
    <property type="term" value="F:acyltransferase activity, transferring groups other than amino-acyl groups"/>
    <property type="evidence" value="ECO:0007669"/>
    <property type="project" value="InterPro"/>
</dbReference>
<dbReference type="CDD" id="cd04301">
    <property type="entry name" value="NAT_SF"/>
    <property type="match status" value="1"/>
</dbReference>
<keyword evidence="6" id="KW-1185">Reference proteome</keyword>
<dbReference type="SUPFAM" id="SSF55729">
    <property type="entry name" value="Acyl-CoA N-acyltransferases (Nat)"/>
    <property type="match status" value="1"/>
</dbReference>
<dbReference type="InterPro" id="IPR016102">
    <property type="entry name" value="Succinyl-CoA_synth-like"/>
</dbReference>
<dbReference type="PROSITE" id="PS51186">
    <property type="entry name" value="GNAT"/>
    <property type="match status" value="1"/>
</dbReference>
<accession>A0A2S5TH79</accession>
<evidence type="ECO:0000256" key="1">
    <source>
        <dbReference type="ARBA" id="ARBA00022598"/>
    </source>
</evidence>
<keyword evidence="5" id="KW-0808">Transferase</keyword>
<keyword evidence="3" id="KW-0067">ATP-binding</keyword>
<dbReference type="InterPro" id="IPR000182">
    <property type="entry name" value="GNAT_dom"/>
</dbReference>
<dbReference type="Gene3D" id="3.40.630.30">
    <property type="match status" value="1"/>
</dbReference>
<feature type="domain" description="N-acetyltransferase" evidence="4">
    <location>
        <begin position="617"/>
        <end position="770"/>
    </location>
</feature>
<dbReference type="InterPro" id="IPR016181">
    <property type="entry name" value="Acyl_CoA_acyltransferase"/>
</dbReference>
<evidence type="ECO:0000259" key="4">
    <source>
        <dbReference type="PROSITE" id="PS51186"/>
    </source>
</evidence>
<dbReference type="Pfam" id="PF00583">
    <property type="entry name" value="Acetyltransf_1"/>
    <property type="match status" value="1"/>
</dbReference>
<dbReference type="PANTHER" id="PTHR43334">
    <property type="entry name" value="ACETATE--COA LIGASE [ADP-FORMING]"/>
    <property type="match status" value="1"/>
</dbReference>
<keyword evidence="1" id="KW-0436">Ligase</keyword>
<dbReference type="EMBL" id="PSNW01000004">
    <property type="protein sequence ID" value="PPE74343.1"/>
    <property type="molecule type" value="Genomic_DNA"/>
</dbReference>
<evidence type="ECO:0000313" key="5">
    <source>
        <dbReference type="EMBL" id="PPE74343.1"/>
    </source>
</evidence>
<dbReference type="GO" id="GO:0005524">
    <property type="term" value="F:ATP binding"/>
    <property type="evidence" value="ECO:0007669"/>
    <property type="project" value="UniProtKB-KW"/>
</dbReference>
<dbReference type="Gene3D" id="3.40.50.261">
    <property type="entry name" value="Succinyl-CoA synthetase domains"/>
    <property type="match status" value="2"/>
</dbReference>
<name>A0A2S5TH79_9GAMM</name>
<evidence type="ECO:0000256" key="3">
    <source>
        <dbReference type="ARBA" id="ARBA00022840"/>
    </source>
</evidence>
<dbReference type="InterPro" id="IPR032875">
    <property type="entry name" value="Succ_CoA_lig_flav_dom"/>
</dbReference>
<keyword evidence="2" id="KW-0547">Nucleotide-binding</keyword>
<dbReference type="InterPro" id="IPR051538">
    <property type="entry name" value="Acyl-CoA_Synth/Transferase"/>
</dbReference>
<gene>
    <name evidence="5" type="ORF">C3942_09975</name>
</gene>
<reference evidence="5 6" key="1">
    <citation type="submission" date="2018-02" db="EMBL/GenBank/DDBJ databases">
        <title>Genome sequencing of Solimonas sp. HR-BB.</title>
        <authorList>
            <person name="Lee Y."/>
            <person name="Jeon C.O."/>
        </authorList>
    </citation>
    <scope>NUCLEOTIDE SEQUENCE [LARGE SCALE GENOMIC DNA]</scope>
    <source>
        <strain evidence="5 6">HR-BB</strain>
    </source>
</reference>
<dbReference type="SUPFAM" id="SSF52210">
    <property type="entry name" value="Succinyl-CoA synthetase domains"/>
    <property type="match status" value="2"/>
</dbReference>
<dbReference type="PANTHER" id="PTHR43334:SF1">
    <property type="entry name" value="3-HYDROXYPROPIONATE--COA LIGASE [ADP-FORMING]"/>
    <property type="match status" value="1"/>
</dbReference>
<evidence type="ECO:0000256" key="2">
    <source>
        <dbReference type="ARBA" id="ARBA00022741"/>
    </source>
</evidence>
<comment type="caution">
    <text evidence="5">The sequence shown here is derived from an EMBL/GenBank/DDBJ whole genome shotgun (WGS) entry which is preliminary data.</text>
</comment>
<dbReference type="AlphaFoldDB" id="A0A2S5TH79"/>
<dbReference type="OrthoDB" id="9807426at2"/>